<dbReference type="EMBL" id="WWHY01000001">
    <property type="protein sequence ID" value="MYR30871.1"/>
    <property type="molecule type" value="Genomic_DNA"/>
</dbReference>
<sequence length="119" mass="13489">MAVEIERFLRLVDALPESTHQDSERYTTFRVRGRPFGYLWPDTATVGLKQPLWEQAALVAERPDVFEVQFTTGEFGWVVVHLDGIELDELGELTLEAWYLTVPDELRESAPTPAALISA</sequence>
<protein>
    <submittedName>
        <fullName evidence="2">MmcQ/YjbR family DNA-binding protein</fullName>
    </submittedName>
</protein>
<keyword evidence="2" id="KW-0238">DNA-binding</keyword>
<dbReference type="EMBL" id="JAYMRS010000001">
    <property type="protein sequence ID" value="MFB8767150.1"/>
    <property type="molecule type" value="Genomic_DNA"/>
</dbReference>
<dbReference type="Proteomes" id="UP000467124">
    <property type="component" value="Unassembled WGS sequence"/>
</dbReference>
<name>A0A7K2ILL1_9ACTN</name>
<proteinExistence type="predicted"/>
<dbReference type="Pfam" id="PF04237">
    <property type="entry name" value="YjbR"/>
    <property type="match status" value="1"/>
</dbReference>
<dbReference type="AlphaFoldDB" id="A0A7K2ILL1"/>
<comment type="caution">
    <text evidence="2">The sequence shown here is derived from an EMBL/GenBank/DDBJ whole genome shotgun (WGS) entry which is preliminary data.</text>
</comment>
<dbReference type="InterPro" id="IPR038056">
    <property type="entry name" value="YjbR-like_sf"/>
</dbReference>
<dbReference type="SUPFAM" id="SSF142906">
    <property type="entry name" value="YjbR-like"/>
    <property type="match status" value="1"/>
</dbReference>
<accession>A0A7K2ILL1</accession>
<evidence type="ECO:0000313" key="2">
    <source>
        <dbReference type="EMBL" id="MYR30871.1"/>
    </source>
</evidence>
<gene>
    <name evidence="2" type="ORF">GTW20_00960</name>
    <name evidence="1" type="ORF">VSQ78_05505</name>
</gene>
<evidence type="ECO:0000313" key="3">
    <source>
        <dbReference type="Proteomes" id="UP000467124"/>
    </source>
</evidence>
<reference evidence="1 4" key="2">
    <citation type="submission" date="2024-01" db="EMBL/GenBank/DDBJ databases">
        <title>Genome mining of biosynthetic gene clusters to explore secondary metabolites of Streptomyces sp.</title>
        <authorList>
            <person name="Baig A."/>
            <person name="Ajitkumar Shintre N."/>
            <person name="Kumar H."/>
            <person name="Anbarasu A."/>
            <person name="Ramaiah S."/>
        </authorList>
    </citation>
    <scope>NUCLEOTIDE SEQUENCE [LARGE SCALE GENOMIC DNA]</scope>
    <source>
        <strain evidence="1 4">A01</strain>
    </source>
</reference>
<evidence type="ECO:0000313" key="1">
    <source>
        <dbReference type="EMBL" id="MFB8767150.1"/>
    </source>
</evidence>
<dbReference type="Proteomes" id="UP001585053">
    <property type="component" value="Unassembled WGS sequence"/>
</dbReference>
<reference evidence="2 3" key="1">
    <citation type="journal article" date="2019" name="Nat. Commun.">
        <title>The antimicrobial potential of Streptomyces from insect microbiomes.</title>
        <authorList>
            <person name="Chevrette M.G."/>
            <person name="Carlson C.M."/>
            <person name="Ortega H.E."/>
            <person name="Thomas C."/>
            <person name="Ananiev G.E."/>
            <person name="Barns K.J."/>
            <person name="Book A.J."/>
            <person name="Cagnazzo J."/>
            <person name="Carlos C."/>
            <person name="Flanigan W."/>
            <person name="Grubbs K.J."/>
            <person name="Horn H.A."/>
            <person name="Hoffmann F.M."/>
            <person name="Klassen J.L."/>
            <person name="Knack J.J."/>
            <person name="Lewin G.R."/>
            <person name="McDonald B.R."/>
            <person name="Muller L."/>
            <person name="Melo W.G.P."/>
            <person name="Pinto-Tomas A.A."/>
            <person name="Schmitz A."/>
            <person name="Wendt-Pienkowski E."/>
            <person name="Wildman S."/>
            <person name="Zhao M."/>
            <person name="Zhang F."/>
            <person name="Bugni T.S."/>
            <person name="Andes D.R."/>
            <person name="Pupo M.T."/>
            <person name="Currie C.R."/>
        </authorList>
    </citation>
    <scope>NUCLEOTIDE SEQUENCE [LARGE SCALE GENOMIC DNA]</scope>
    <source>
        <strain evidence="2 3">SID5840</strain>
    </source>
</reference>
<dbReference type="Gene3D" id="3.90.1150.30">
    <property type="match status" value="1"/>
</dbReference>
<dbReference type="OMA" id="MPTFRVA"/>
<keyword evidence="4" id="KW-1185">Reference proteome</keyword>
<dbReference type="RefSeq" id="WP_014911566.1">
    <property type="nucleotide sequence ID" value="NZ_BAZE01000006.1"/>
</dbReference>
<dbReference type="GO" id="GO:0003677">
    <property type="term" value="F:DNA binding"/>
    <property type="evidence" value="ECO:0007669"/>
    <property type="project" value="UniProtKB-KW"/>
</dbReference>
<dbReference type="InterPro" id="IPR058532">
    <property type="entry name" value="YjbR/MT2646/Rv2570-like"/>
</dbReference>
<evidence type="ECO:0000313" key="4">
    <source>
        <dbReference type="Proteomes" id="UP001585053"/>
    </source>
</evidence>
<dbReference type="GeneID" id="91391890"/>
<organism evidence="2 3">
    <name type="scientific">Nocardiopsis alba</name>
    <dbReference type="NCBI Taxonomy" id="53437"/>
    <lineage>
        <taxon>Bacteria</taxon>
        <taxon>Bacillati</taxon>
        <taxon>Actinomycetota</taxon>
        <taxon>Actinomycetes</taxon>
        <taxon>Streptosporangiales</taxon>
        <taxon>Nocardiopsidaceae</taxon>
        <taxon>Nocardiopsis</taxon>
    </lineage>
</organism>